<comment type="caution">
    <text evidence="1">The sequence shown here is derived from an EMBL/GenBank/DDBJ whole genome shotgun (WGS) entry which is preliminary data.</text>
</comment>
<gene>
    <name evidence="1" type="ORF">AB986_11210</name>
</gene>
<reference evidence="1" key="1">
    <citation type="submission" date="2015-06" db="EMBL/GenBank/DDBJ databases">
        <authorList>
            <person name="Liu B."/>
            <person name="Wang J."/>
            <person name="Zhu Y."/>
            <person name="Liu G."/>
            <person name="Chen Q."/>
            <person name="Zheng C."/>
            <person name="Che J."/>
            <person name="Ge C."/>
            <person name="Shi H."/>
            <person name="Pan Z."/>
            <person name="Liu X."/>
        </authorList>
    </citation>
    <scope>NUCLEOTIDE SEQUENCE [LARGE SCALE GENOMIC DNA]</scope>
    <source>
        <strain evidence="1">DSM 16346</strain>
    </source>
</reference>
<dbReference type="RefSeq" id="WP_048311246.1">
    <property type="nucleotide sequence ID" value="NZ_CP119526.1"/>
</dbReference>
<protein>
    <recommendedName>
        <fullName evidence="3">DUF429 domain-containing protein</fullName>
    </recommendedName>
</protein>
<dbReference type="Pfam" id="PF04250">
    <property type="entry name" value="DUF429"/>
    <property type="match status" value="1"/>
</dbReference>
<evidence type="ECO:0008006" key="3">
    <source>
        <dbReference type="Google" id="ProtNLM"/>
    </source>
</evidence>
<dbReference type="InterPro" id="IPR007362">
    <property type="entry name" value="DUF429"/>
</dbReference>
<dbReference type="PATRIC" id="fig|157733.3.peg.256"/>
<accession>A0A0J6CWU8</accession>
<sequence length="211" mass="23186">MTLYVGIDLSGPSNTKETSLAFFKEDESKLRFQQIVDGATDEDIYKLLQEQTDPFVIGIDAPLSYQPGGGDRKADRALRKQIIAKGMKSGSIMTPTMTRMVYLTLRGITLSRGLSSTTPASIVEVHPGASVGLRSPDLTSVLTYKSDEEPRHQLQAFLENDGVHGIPADVLQSSHSFDACLAAYAAWKWKNGKSEFLYPAEPPFHPFPFSC</sequence>
<dbReference type="AlphaFoldDB" id="A0A0J6CWU8"/>
<name>A0A0J6CWU8_9BACL</name>
<dbReference type="EMBL" id="LELK01000004">
    <property type="protein sequence ID" value="KMM36534.1"/>
    <property type="molecule type" value="Genomic_DNA"/>
</dbReference>
<evidence type="ECO:0000313" key="1">
    <source>
        <dbReference type="EMBL" id="KMM36534.1"/>
    </source>
</evidence>
<dbReference type="STRING" id="157733.AB986_11210"/>
<keyword evidence="2" id="KW-1185">Reference proteome</keyword>
<dbReference type="OrthoDB" id="5783260at2"/>
<evidence type="ECO:0000313" key="2">
    <source>
        <dbReference type="Proteomes" id="UP000035996"/>
    </source>
</evidence>
<proteinExistence type="predicted"/>
<dbReference type="Proteomes" id="UP000035996">
    <property type="component" value="Unassembled WGS sequence"/>
</dbReference>
<organism evidence="1 2">
    <name type="scientific">Guptibacillus hwajinpoensis</name>
    <dbReference type="NCBI Taxonomy" id="208199"/>
    <lineage>
        <taxon>Bacteria</taxon>
        <taxon>Bacillati</taxon>
        <taxon>Bacillota</taxon>
        <taxon>Bacilli</taxon>
        <taxon>Bacillales</taxon>
        <taxon>Guptibacillaceae</taxon>
        <taxon>Guptibacillus</taxon>
    </lineage>
</organism>